<organism evidence="1 2">
    <name type="scientific">Mikania micrantha</name>
    <name type="common">bitter vine</name>
    <dbReference type="NCBI Taxonomy" id="192012"/>
    <lineage>
        <taxon>Eukaryota</taxon>
        <taxon>Viridiplantae</taxon>
        <taxon>Streptophyta</taxon>
        <taxon>Embryophyta</taxon>
        <taxon>Tracheophyta</taxon>
        <taxon>Spermatophyta</taxon>
        <taxon>Magnoliopsida</taxon>
        <taxon>eudicotyledons</taxon>
        <taxon>Gunneridae</taxon>
        <taxon>Pentapetalae</taxon>
        <taxon>asterids</taxon>
        <taxon>campanulids</taxon>
        <taxon>Asterales</taxon>
        <taxon>Asteraceae</taxon>
        <taxon>Asteroideae</taxon>
        <taxon>Heliantheae alliance</taxon>
        <taxon>Eupatorieae</taxon>
        <taxon>Mikania</taxon>
    </lineage>
</organism>
<sequence length="105" mass="11582">MLLRKPSQTPFCHLLLSNYTWQNGRNDHQSLVSQLELLFSVSAVGLSTGVGPEQGYRDEVGYAIGAGGETIGGATPPVLEMKQLVNQIPKIMVRRKQTEEEGERQ</sequence>
<reference evidence="1 2" key="1">
    <citation type="submission" date="2019-05" db="EMBL/GenBank/DDBJ databases">
        <title>Mikania micrantha, genome provides insights into the molecular mechanism of rapid growth.</title>
        <authorList>
            <person name="Liu B."/>
        </authorList>
    </citation>
    <scope>NUCLEOTIDE SEQUENCE [LARGE SCALE GENOMIC DNA]</scope>
    <source>
        <strain evidence="1">NLD-2019</strain>
        <tissue evidence="1">Leaf</tissue>
    </source>
</reference>
<keyword evidence="2" id="KW-1185">Reference proteome</keyword>
<dbReference type="Proteomes" id="UP000326396">
    <property type="component" value="Linkage Group LG4"/>
</dbReference>
<dbReference type="EMBL" id="SZYD01000014">
    <property type="protein sequence ID" value="KAD4179577.1"/>
    <property type="molecule type" value="Genomic_DNA"/>
</dbReference>
<comment type="caution">
    <text evidence="1">The sequence shown here is derived from an EMBL/GenBank/DDBJ whole genome shotgun (WGS) entry which is preliminary data.</text>
</comment>
<accession>A0A5N6MZX8</accession>
<proteinExistence type="predicted"/>
<protein>
    <submittedName>
        <fullName evidence="1">Uncharacterized protein</fullName>
    </submittedName>
</protein>
<name>A0A5N6MZX8_9ASTR</name>
<evidence type="ECO:0000313" key="2">
    <source>
        <dbReference type="Proteomes" id="UP000326396"/>
    </source>
</evidence>
<gene>
    <name evidence="1" type="ORF">E3N88_28168</name>
</gene>
<evidence type="ECO:0000313" key="1">
    <source>
        <dbReference type="EMBL" id="KAD4179577.1"/>
    </source>
</evidence>
<dbReference type="AlphaFoldDB" id="A0A5N6MZX8"/>